<evidence type="ECO:0000313" key="3">
    <source>
        <dbReference type="Proteomes" id="UP000294848"/>
    </source>
</evidence>
<sequence>MKQQIILFALLAIFTIQLSCTKKDDSYVITDELIGLTTEADYGAVIFKWQFPESEDIDYVNISYVVDGVGYSKNISRFNADEETNELLTTLEGFADTKEYTFKLTLNNVRGGKSETIVVSETPLMPAYEEVISTINIIPDFGGGIISWENETEKELAINISYPDPENSTNIKMITFFSSESGEDYISGLPASKIDFNVTVADKYDNHSEAMTFSLTPLAEKEILKDNWSILGYVDDSPFETIGYSSQSISDGASPNGRIIAVIDNDKGTFWNADWQHAAKYPHWFIVDLGKEVTISRIVLSRRQGNNKGQKGHQFLTCTNSSAGDVTSPTTWGWEDQGEYDFNINTDEEQSYRLVKNPKARYIKVYFDEKFKGIVNNAMLSDMKVFGQE</sequence>
<feature type="domain" description="F5/8 type C" evidence="1">
    <location>
        <begin position="226"/>
        <end position="388"/>
    </location>
</feature>
<dbReference type="Pfam" id="PF17166">
    <property type="entry name" value="DUF5126"/>
    <property type="match status" value="1"/>
</dbReference>
<reference evidence="2 3" key="1">
    <citation type="submission" date="2019-03" db="EMBL/GenBank/DDBJ databases">
        <title>Freshwater and sediment microbial communities from various areas in North America, analyzing microbe dynamics in response to fracking.</title>
        <authorList>
            <person name="Lamendella R."/>
        </authorList>
    </citation>
    <scope>NUCLEOTIDE SEQUENCE [LARGE SCALE GENOMIC DNA]</scope>
    <source>
        <strain evidence="2 3">114D</strain>
    </source>
</reference>
<dbReference type="SUPFAM" id="SSF49785">
    <property type="entry name" value="Galactose-binding domain-like"/>
    <property type="match status" value="1"/>
</dbReference>
<evidence type="ECO:0000259" key="1">
    <source>
        <dbReference type="PROSITE" id="PS50022"/>
    </source>
</evidence>
<dbReference type="AlphaFoldDB" id="A0A4R6GRG4"/>
<protein>
    <submittedName>
        <fullName evidence="2">F5/8 type C domain-containing protein</fullName>
    </submittedName>
</protein>
<dbReference type="OrthoDB" id="831253at2"/>
<name>A0A4R6GRG4_9BACT</name>
<accession>A0A4R6GRG4</accession>
<dbReference type="InterPro" id="IPR008979">
    <property type="entry name" value="Galactose-bd-like_sf"/>
</dbReference>
<organism evidence="2 3">
    <name type="scientific">Sunxiuqinia elliptica</name>
    <dbReference type="NCBI Taxonomy" id="655355"/>
    <lineage>
        <taxon>Bacteria</taxon>
        <taxon>Pseudomonadati</taxon>
        <taxon>Bacteroidota</taxon>
        <taxon>Bacteroidia</taxon>
        <taxon>Marinilabiliales</taxon>
        <taxon>Prolixibacteraceae</taxon>
        <taxon>Sunxiuqinia</taxon>
    </lineage>
</organism>
<dbReference type="Proteomes" id="UP000294848">
    <property type="component" value="Unassembled WGS sequence"/>
</dbReference>
<proteinExistence type="predicted"/>
<dbReference type="Pfam" id="PF00754">
    <property type="entry name" value="F5_F8_type_C"/>
    <property type="match status" value="1"/>
</dbReference>
<dbReference type="Gene3D" id="2.60.120.260">
    <property type="entry name" value="Galactose-binding domain-like"/>
    <property type="match status" value="1"/>
</dbReference>
<comment type="caution">
    <text evidence="2">The sequence shown here is derived from an EMBL/GenBank/DDBJ whole genome shotgun (WGS) entry which is preliminary data.</text>
</comment>
<gene>
    <name evidence="2" type="ORF">DET52_11042</name>
</gene>
<dbReference type="InterPro" id="IPR000421">
    <property type="entry name" value="FA58C"/>
</dbReference>
<dbReference type="InterPro" id="IPR033431">
    <property type="entry name" value="DUF5126"/>
</dbReference>
<evidence type="ECO:0000313" key="2">
    <source>
        <dbReference type="EMBL" id="TDN97125.1"/>
    </source>
</evidence>
<dbReference type="EMBL" id="SNWI01000010">
    <property type="protein sequence ID" value="TDN97125.1"/>
    <property type="molecule type" value="Genomic_DNA"/>
</dbReference>
<dbReference type="PROSITE" id="PS50022">
    <property type="entry name" value="FA58C_3"/>
    <property type="match status" value="1"/>
</dbReference>
<dbReference type="RefSeq" id="WP_133466440.1">
    <property type="nucleotide sequence ID" value="NZ_SNWI01000010.1"/>
</dbReference>